<comment type="caution">
    <text evidence="1">The sequence shown here is derived from an EMBL/GenBank/DDBJ whole genome shotgun (WGS) entry which is preliminary data.</text>
</comment>
<reference evidence="1" key="1">
    <citation type="journal article" date="2023" name="Mol. Phylogenet. Evol.">
        <title>Genome-scale phylogeny and comparative genomics of the fungal order Sordariales.</title>
        <authorList>
            <person name="Hensen N."/>
            <person name="Bonometti L."/>
            <person name="Westerberg I."/>
            <person name="Brannstrom I.O."/>
            <person name="Guillou S."/>
            <person name="Cros-Aarteil S."/>
            <person name="Calhoun S."/>
            <person name="Haridas S."/>
            <person name="Kuo A."/>
            <person name="Mondo S."/>
            <person name="Pangilinan J."/>
            <person name="Riley R."/>
            <person name="LaButti K."/>
            <person name="Andreopoulos B."/>
            <person name="Lipzen A."/>
            <person name="Chen C."/>
            <person name="Yan M."/>
            <person name="Daum C."/>
            <person name="Ng V."/>
            <person name="Clum A."/>
            <person name="Steindorff A."/>
            <person name="Ohm R.A."/>
            <person name="Martin F."/>
            <person name="Silar P."/>
            <person name="Natvig D.O."/>
            <person name="Lalanne C."/>
            <person name="Gautier V."/>
            <person name="Ament-Velasquez S.L."/>
            <person name="Kruys A."/>
            <person name="Hutchinson M.I."/>
            <person name="Powell A.J."/>
            <person name="Barry K."/>
            <person name="Miller A.N."/>
            <person name="Grigoriev I.V."/>
            <person name="Debuchy R."/>
            <person name="Gladieux P."/>
            <person name="Hiltunen Thoren M."/>
            <person name="Johannesson H."/>
        </authorList>
    </citation>
    <scope>NUCLEOTIDE SEQUENCE</scope>
    <source>
        <strain evidence="1">PSN293</strain>
    </source>
</reference>
<dbReference type="EMBL" id="MU858208">
    <property type="protein sequence ID" value="KAK4209354.1"/>
    <property type="molecule type" value="Genomic_DNA"/>
</dbReference>
<keyword evidence="2" id="KW-1185">Reference proteome</keyword>
<accession>A0AAN6XZ34</accession>
<proteinExistence type="predicted"/>
<dbReference type="AlphaFoldDB" id="A0AAN6XZ34"/>
<evidence type="ECO:0000313" key="2">
    <source>
        <dbReference type="Proteomes" id="UP001301769"/>
    </source>
</evidence>
<name>A0AAN6XZ34_9PEZI</name>
<protein>
    <submittedName>
        <fullName evidence="1">Uncharacterized protein</fullName>
    </submittedName>
</protein>
<organism evidence="1 2">
    <name type="scientific">Rhypophila decipiens</name>
    <dbReference type="NCBI Taxonomy" id="261697"/>
    <lineage>
        <taxon>Eukaryota</taxon>
        <taxon>Fungi</taxon>
        <taxon>Dikarya</taxon>
        <taxon>Ascomycota</taxon>
        <taxon>Pezizomycotina</taxon>
        <taxon>Sordariomycetes</taxon>
        <taxon>Sordariomycetidae</taxon>
        <taxon>Sordariales</taxon>
        <taxon>Naviculisporaceae</taxon>
        <taxon>Rhypophila</taxon>
    </lineage>
</organism>
<gene>
    <name evidence="1" type="ORF">QBC37DRAFT_430530</name>
</gene>
<reference evidence="1" key="2">
    <citation type="submission" date="2023-05" db="EMBL/GenBank/DDBJ databases">
        <authorList>
            <consortium name="Lawrence Berkeley National Laboratory"/>
            <person name="Steindorff A."/>
            <person name="Hensen N."/>
            <person name="Bonometti L."/>
            <person name="Westerberg I."/>
            <person name="Brannstrom I.O."/>
            <person name="Guillou S."/>
            <person name="Cros-Aarteil S."/>
            <person name="Calhoun S."/>
            <person name="Haridas S."/>
            <person name="Kuo A."/>
            <person name="Mondo S."/>
            <person name="Pangilinan J."/>
            <person name="Riley R."/>
            <person name="Labutti K."/>
            <person name="Andreopoulos B."/>
            <person name="Lipzen A."/>
            <person name="Chen C."/>
            <person name="Yanf M."/>
            <person name="Daum C."/>
            <person name="Ng V."/>
            <person name="Clum A."/>
            <person name="Ohm R."/>
            <person name="Martin F."/>
            <person name="Silar P."/>
            <person name="Natvig D."/>
            <person name="Lalanne C."/>
            <person name="Gautier V."/>
            <person name="Ament-Velasquez S.L."/>
            <person name="Kruys A."/>
            <person name="Hutchinson M.I."/>
            <person name="Powell A.J."/>
            <person name="Barry K."/>
            <person name="Miller A.N."/>
            <person name="Grigoriev I.V."/>
            <person name="Debuchy R."/>
            <person name="Gladieux P."/>
            <person name="Thoren M.H."/>
            <person name="Johannesson H."/>
        </authorList>
    </citation>
    <scope>NUCLEOTIDE SEQUENCE</scope>
    <source>
        <strain evidence="1">PSN293</strain>
    </source>
</reference>
<evidence type="ECO:0000313" key="1">
    <source>
        <dbReference type="EMBL" id="KAK4209354.1"/>
    </source>
</evidence>
<sequence length="81" mass="8812">MIARLIQLKVPLSLSVLPFLPYITSIRGAQVSCICTVGRLCQSSGIDQTCVVLCHHYLVCAGQVRTAIDEIREARLVLLSG</sequence>
<dbReference type="Proteomes" id="UP001301769">
    <property type="component" value="Unassembled WGS sequence"/>
</dbReference>